<sequence length="108" mass="11479">MSAPFGASDAGSQGDLAGENPRQQASPATSSSIGTTPENAQIALPEDIEAELQHYNFLLEQLLDVISRGEEDSVSRVISVIRSGGSHRQILDIIKQQSDSQTESNAVI</sequence>
<proteinExistence type="predicted"/>
<reference evidence="2" key="1">
    <citation type="submission" date="2022-12" db="EMBL/GenBank/DDBJ databases">
        <authorList>
            <person name="Petersen C."/>
        </authorList>
    </citation>
    <scope>NUCLEOTIDE SEQUENCE</scope>
    <source>
        <strain evidence="2">IBT 15544</strain>
    </source>
</reference>
<name>A0A9W9JE74_9EURO</name>
<evidence type="ECO:0000313" key="3">
    <source>
        <dbReference type="Proteomes" id="UP001150904"/>
    </source>
</evidence>
<reference evidence="2" key="2">
    <citation type="journal article" date="2023" name="IMA Fungus">
        <title>Comparative genomic study of the Penicillium genus elucidates a diverse pangenome and 15 lateral gene transfer events.</title>
        <authorList>
            <person name="Petersen C."/>
            <person name="Sorensen T."/>
            <person name="Nielsen M.R."/>
            <person name="Sondergaard T.E."/>
            <person name="Sorensen J.L."/>
            <person name="Fitzpatrick D.A."/>
            <person name="Frisvad J.C."/>
            <person name="Nielsen K.L."/>
        </authorList>
    </citation>
    <scope>NUCLEOTIDE SEQUENCE</scope>
    <source>
        <strain evidence="2">IBT 15544</strain>
    </source>
</reference>
<keyword evidence="3" id="KW-1185">Reference proteome</keyword>
<feature type="compositionally biased region" description="Polar residues" evidence="1">
    <location>
        <begin position="21"/>
        <end position="39"/>
    </location>
</feature>
<dbReference type="RefSeq" id="XP_058305733.1">
    <property type="nucleotide sequence ID" value="XM_058455745.1"/>
</dbReference>
<protein>
    <submittedName>
        <fullName evidence="2">Uncharacterized protein</fullName>
    </submittedName>
</protein>
<comment type="caution">
    <text evidence="2">The sequence shown here is derived from an EMBL/GenBank/DDBJ whole genome shotgun (WGS) entry which is preliminary data.</text>
</comment>
<dbReference type="GeneID" id="83183046"/>
<dbReference type="EMBL" id="JAPQKR010000015">
    <property type="protein sequence ID" value="KAJ5195245.1"/>
    <property type="molecule type" value="Genomic_DNA"/>
</dbReference>
<gene>
    <name evidence="2" type="ORF">N7498_008683</name>
</gene>
<organism evidence="2 3">
    <name type="scientific">Penicillium cinerascens</name>
    <dbReference type="NCBI Taxonomy" id="70096"/>
    <lineage>
        <taxon>Eukaryota</taxon>
        <taxon>Fungi</taxon>
        <taxon>Dikarya</taxon>
        <taxon>Ascomycota</taxon>
        <taxon>Pezizomycotina</taxon>
        <taxon>Eurotiomycetes</taxon>
        <taxon>Eurotiomycetidae</taxon>
        <taxon>Eurotiales</taxon>
        <taxon>Aspergillaceae</taxon>
        <taxon>Penicillium</taxon>
    </lineage>
</organism>
<evidence type="ECO:0000313" key="2">
    <source>
        <dbReference type="EMBL" id="KAJ5195245.1"/>
    </source>
</evidence>
<dbReference type="OrthoDB" id="4439444at2759"/>
<evidence type="ECO:0000256" key="1">
    <source>
        <dbReference type="SAM" id="MobiDB-lite"/>
    </source>
</evidence>
<feature type="region of interest" description="Disordered" evidence="1">
    <location>
        <begin position="1"/>
        <end position="42"/>
    </location>
</feature>
<dbReference type="Proteomes" id="UP001150904">
    <property type="component" value="Unassembled WGS sequence"/>
</dbReference>
<accession>A0A9W9JE74</accession>
<dbReference type="AlphaFoldDB" id="A0A9W9JE74"/>